<accession>A0A7Y7XY64</accession>
<comment type="subcellular location">
    <subcellularLocation>
        <location evidence="3">Cytoplasm</location>
    </subcellularLocation>
</comment>
<evidence type="ECO:0000256" key="12">
    <source>
        <dbReference type="ARBA" id="ARBA00022777"/>
    </source>
</evidence>
<dbReference type="RefSeq" id="WP_017124917.1">
    <property type="nucleotide sequence ID" value="NZ_JACAOK010000055.1"/>
</dbReference>
<evidence type="ECO:0000256" key="5">
    <source>
        <dbReference type="ARBA" id="ARBA00012232"/>
    </source>
</evidence>
<evidence type="ECO:0000259" key="14">
    <source>
        <dbReference type="SMART" id="SM00065"/>
    </source>
</evidence>
<dbReference type="Gene3D" id="1.10.274.10">
    <property type="entry name" value="PtsI, HPr-binding domain"/>
    <property type="match status" value="1"/>
</dbReference>
<dbReference type="Gene3D" id="3.30.450.40">
    <property type="match status" value="1"/>
</dbReference>
<evidence type="ECO:0000256" key="4">
    <source>
        <dbReference type="ARBA" id="ARBA00007837"/>
    </source>
</evidence>
<dbReference type="InterPro" id="IPR036618">
    <property type="entry name" value="PtsI_HPr-bd_sf"/>
</dbReference>
<dbReference type="PANTHER" id="PTHR46244:SF1">
    <property type="entry name" value="PHOSPHOENOLPYRUVATE-DEPENDENT PHOSPHOTRANSFERASE SYSTEM"/>
    <property type="match status" value="1"/>
</dbReference>
<keyword evidence="12" id="KW-0418">Kinase</keyword>
<dbReference type="Gene3D" id="3.20.20.60">
    <property type="entry name" value="Phosphoenolpyruvate-binding domains"/>
    <property type="match status" value="1"/>
</dbReference>
<evidence type="ECO:0000313" key="15">
    <source>
        <dbReference type="EMBL" id="NWC14490.1"/>
    </source>
</evidence>
<dbReference type="AlphaFoldDB" id="A0A7Y7XY64"/>
<keyword evidence="8" id="KW-0762">Sugar transport</keyword>
<dbReference type="EMBL" id="JACAQE010000003">
    <property type="protein sequence ID" value="NWC14490.1"/>
    <property type="molecule type" value="Genomic_DNA"/>
</dbReference>
<dbReference type="PRINTS" id="PR01736">
    <property type="entry name" value="PHPHTRNFRASE"/>
</dbReference>
<dbReference type="Pfam" id="PF05524">
    <property type="entry name" value="PEP-utilisers_N"/>
    <property type="match status" value="1"/>
</dbReference>
<dbReference type="InterPro" id="IPR003018">
    <property type="entry name" value="GAF"/>
</dbReference>
<evidence type="ECO:0000256" key="11">
    <source>
        <dbReference type="ARBA" id="ARBA00022723"/>
    </source>
</evidence>
<dbReference type="GeneID" id="57663204"/>
<dbReference type="Pfam" id="PF01590">
    <property type="entry name" value="GAF"/>
    <property type="match status" value="1"/>
</dbReference>
<dbReference type="Gene3D" id="3.50.30.10">
    <property type="entry name" value="Phosphohistidine domain"/>
    <property type="match status" value="1"/>
</dbReference>
<dbReference type="InterPro" id="IPR000121">
    <property type="entry name" value="PEP_util_C"/>
</dbReference>
<dbReference type="InterPro" id="IPR050499">
    <property type="entry name" value="PEP-utilizing_PTS_enzyme"/>
</dbReference>
<dbReference type="SUPFAM" id="SSF47831">
    <property type="entry name" value="Enzyme I of the PEP:sugar phosphotransferase system HPr-binding (sub)domain"/>
    <property type="match status" value="1"/>
</dbReference>
<evidence type="ECO:0000256" key="13">
    <source>
        <dbReference type="ARBA" id="ARBA00022842"/>
    </source>
</evidence>
<protein>
    <recommendedName>
        <fullName evidence="5">phosphoenolpyruvate--protein phosphotransferase</fullName>
        <ecNumber evidence="5">2.7.3.9</ecNumber>
    </recommendedName>
</protein>
<keyword evidence="9 15" id="KW-0808">Transferase</keyword>
<keyword evidence="13" id="KW-0460">Magnesium</keyword>
<comment type="similarity">
    <text evidence="4">Belongs to the PEP-utilizing enzyme family.</text>
</comment>
<comment type="caution">
    <text evidence="15">The sequence shown here is derived from an EMBL/GenBank/DDBJ whole genome shotgun (WGS) entry which is preliminary data.</text>
</comment>
<dbReference type="Pfam" id="PF00391">
    <property type="entry name" value="PEP-utilizers"/>
    <property type="match status" value="1"/>
</dbReference>
<keyword evidence="11" id="KW-0479">Metal-binding</keyword>
<proteinExistence type="inferred from homology"/>
<evidence type="ECO:0000256" key="2">
    <source>
        <dbReference type="ARBA" id="ARBA00001946"/>
    </source>
</evidence>
<evidence type="ECO:0000256" key="1">
    <source>
        <dbReference type="ARBA" id="ARBA00000683"/>
    </source>
</evidence>
<dbReference type="NCBIfam" id="NF008283">
    <property type="entry name" value="PRK11061.1"/>
    <property type="match status" value="1"/>
</dbReference>
<evidence type="ECO:0000256" key="3">
    <source>
        <dbReference type="ARBA" id="ARBA00004496"/>
    </source>
</evidence>
<dbReference type="InterPro" id="IPR023151">
    <property type="entry name" value="PEP_util_CS"/>
</dbReference>
<gene>
    <name evidence="15" type="primary">ptsP</name>
    <name evidence="15" type="ORF">HX845_12585</name>
</gene>
<keyword evidence="10" id="KW-0598">Phosphotransferase system</keyword>
<keyword evidence="7" id="KW-0963">Cytoplasm</keyword>
<keyword evidence="15" id="KW-0670">Pyruvate</keyword>
<dbReference type="GO" id="GO:0008965">
    <property type="term" value="F:phosphoenolpyruvate-protein phosphotransferase activity"/>
    <property type="evidence" value="ECO:0007669"/>
    <property type="project" value="UniProtKB-EC"/>
</dbReference>
<dbReference type="GO" id="GO:0005737">
    <property type="term" value="C:cytoplasm"/>
    <property type="evidence" value="ECO:0007669"/>
    <property type="project" value="UniProtKB-SubCell"/>
</dbReference>
<dbReference type="GO" id="GO:0009401">
    <property type="term" value="P:phosphoenolpyruvate-dependent sugar phosphotransferase system"/>
    <property type="evidence" value="ECO:0007669"/>
    <property type="project" value="UniProtKB-KW"/>
</dbReference>
<dbReference type="SUPFAM" id="SSF55781">
    <property type="entry name" value="GAF domain-like"/>
    <property type="match status" value="1"/>
</dbReference>
<sequence>MLNTLRKIVQEVNAAKDLKAALGIIVLRVKEAMGSQVCSVYLLDPETNRFVLMATEGLNKRSIGKVSMAPNEGLVGLVGTREEPLNLENAADHPRYRYFAETGEERYASFLGAPIIHHRRVVGVLVIQQKERRQFDEGEEAFLVTMSAQLAGVIAHAEATGSIRGLGREGKGIQEAKFIGVPGSPGAAVGTAVVMLPPADLDVVPDKAVSDIDAELALFKTAIEGVRSDMRTLSAKLATQLRPEERALFDVYLMMLDDASLGSEVTNIIKTGQWAQGALRQVVTDHVNRFELMDDAYLRERASDVKDLGRRLLAYLQSERQQAMVYPDNTIMVSEELTAAMLGEVPEGKLKGLVSVLGSGNSHVAILARAMGIPTVMGLVDLPYSKVDGIEMIVDGARGEVFTNPSELLRKQYASVVEEERQLSQGLDALRELPCVTLDGHRMPLWVNTGLLADVARAQQRGAEGVGLYRTEVPFMINQRFPSEKEQLAIYREQLSAFHPQPVTMRSLDIGGDKSLSYFPIVEDNPFLGWRGIRVTLDHPEIFLVQTRAMLKASEGLNNLRILLPMISGTHEVEEALHLIHRAWGEVRDEGTDVPMPPVGVMVEIPAAVYQTRELARQVDFLSVGSNDLTQYLLAVDRNNPRVADLYDYMHPAVLQALQNVVRDAHAEGKPVSICGEMAGDPAAAVLLMAMGFDSLSMNATNLPKVKWMLRQISLSKSQELLAQVMTIDNPQVIHSTLQLALKNLGLARMANPVVKH</sequence>
<dbReference type="InterPro" id="IPR029016">
    <property type="entry name" value="GAF-like_dom_sf"/>
</dbReference>
<dbReference type="InterPro" id="IPR036637">
    <property type="entry name" value="Phosphohistidine_dom_sf"/>
</dbReference>
<evidence type="ECO:0000256" key="8">
    <source>
        <dbReference type="ARBA" id="ARBA00022597"/>
    </source>
</evidence>
<evidence type="ECO:0000313" key="16">
    <source>
        <dbReference type="Proteomes" id="UP000517547"/>
    </source>
</evidence>
<dbReference type="Pfam" id="PF02896">
    <property type="entry name" value="PEP-utilizers_C"/>
    <property type="match status" value="1"/>
</dbReference>
<dbReference type="NCBIfam" id="TIGR01417">
    <property type="entry name" value="PTS_I_fam"/>
    <property type="match status" value="1"/>
</dbReference>
<evidence type="ECO:0000256" key="10">
    <source>
        <dbReference type="ARBA" id="ARBA00022683"/>
    </source>
</evidence>
<organism evidence="15 16">
    <name type="scientific">Pseudomonas gingeri</name>
    <dbReference type="NCBI Taxonomy" id="117681"/>
    <lineage>
        <taxon>Bacteria</taxon>
        <taxon>Pseudomonadati</taxon>
        <taxon>Pseudomonadota</taxon>
        <taxon>Gammaproteobacteria</taxon>
        <taxon>Pseudomonadales</taxon>
        <taxon>Pseudomonadaceae</taxon>
        <taxon>Pseudomonas</taxon>
    </lineage>
</organism>
<dbReference type="GO" id="GO:0016301">
    <property type="term" value="F:kinase activity"/>
    <property type="evidence" value="ECO:0007669"/>
    <property type="project" value="UniProtKB-KW"/>
</dbReference>
<dbReference type="EC" id="2.7.3.9" evidence="5"/>
<comment type="catalytic activity">
    <reaction evidence="1">
        <text>L-histidyl-[protein] + phosphoenolpyruvate = N(pros)-phospho-L-histidyl-[protein] + pyruvate</text>
        <dbReference type="Rhea" id="RHEA:23880"/>
        <dbReference type="Rhea" id="RHEA-COMP:9745"/>
        <dbReference type="Rhea" id="RHEA-COMP:9746"/>
        <dbReference type="ChEBI" id="CHEBI:15361"/>
        <dbReference type="ChEBI" id="CHEBI:29979"/>
        <dbReference type="ChEBI" id="CHEBI:58702"/>
        <dbReference type="ChEBI" id="CHEBI:64837"/>
        <dbReference type="EC" id="2.7.3.9"/>
    </reaction>
</comment>
<keyword evidence="6" id="KW-0813">Transport</keyword>
<dbReference type="SMART" id="SM00065">
    <property type="entry name" value="GAF"/>
    <property type="match status" value="1"/>
</dbReference>
<dbReference type="SUPFAM" id="SSF52009">
    <property type="entry name" value="Phosphohistidine domain"/>
    <property type="match status" value="1"/>
</dbReference>
<dbReference type="InterPro" id="IPR008279">
    <property type="entry name" value="PEP-util_enz_mobile_dom"/>
</dbReference>
<dbReference type="Proteomes" id="UP000517547">
    <property type="component" value="Unassembled WGS sequence"/>
</dbReference>
<reference evidence="15 16" key="1">
    <citation type="submission" date="2020-04" db="EMBL/GenBank/DDBJ databases">
        <title>Molecular characterization of pseudomonads from Agaricus bisporus reveal novel blotch 2 pathogens in Western Europe.</title>
        <authorList>
            <person name="Taparia T."/>
            <person name="Krijger M."/>
            <person name="Haynes E."/>
            <person name="Elpinstone J.G."/>
            <person name="Noble R."/>
            <person name="Van Der Wolf J."/>
        </authorList>
    </citation>
    <scope>NUCLEOTIDE SEQUENCE [LARGE SCALE GENOMIC DNA]</scope>
    <source>
        <strain evidence="15 16">IPO3738</strain>
    </source>
</reference>
<evidence type="ECO:0000256" key="7">
    <source>
        <dbReference type="ARBA" id="ARBA00022490"/>
    </source>
</evidence>
<dbReference type="InterPro" id="IPR040442">
    <property type="entry name" value="Pyrv_kinase-like_dom_sf"/>
</dbReference>
<dbReference type="InterPro" id="IPR006318">
    <property type="entry name" value="PTS_EI-like"/>
</dbReference>
<evidence type="ECO:0000256" key="9">
    <source>
        <dbReference type="ARBA" id="ARBA00022679"/>
    </source>
</evidence>
<name>A0A7Y7XY64_9PSED</name>
<dbReference type="SUPFAM" id="SSF51621">
    <property type="entry name" value="Phosphoenolpyruvate/pyruvate domain"/>
    <property type="match status" value="1"/>
</dbReference>
<dbReference type="InterPro" id="IPR008731">
    <property type="entry name" value="PTS_EIN"/>
</dbReference>
<evidence type="ECO:0000256" key="6">
    <source>
        <dbReference type="ARBA" id="ARBA00022448"/>
    </source>
</evidence>
<dbReference type="PANTHER" id="PTHR46244">
    <property type="entry name" value="PHOSPHOENOLPYRUVATE-PROTEIN PHOSPHOTRANSFERASE"/>
    <property type="match status" value="1"/>
</dbReference>
<dbReference type="GO" id="GO:0046872">
    <property type="term" value="F:metal ion binding"/>
    <property type="evidence" value="ECO:0007669"/>
    <property type="project" value="UniProtKB-KW"/>
</dbReference>
<dbReference type="PROSITE" id="PS00742">
    <property type="entry name" value="PEP_ENZYMES_2"/>
    <property type="match status" value="1"/>
</dbReference>
<dbReference type="InterPro" id="IPR015813">
    <property type="entry name" value="Pyrv/PenolPyrv_kinase-like_dom"/>
</dbReference>
<feature type="domain" description="GAF" evidence="14">
    <location>
        <begin position="17"/>
        <end position="164"/>
    </location>
</feature>
<comment type="cofactor">
    <cofactor evidence="2">
        <name>Mg(2+)</name>
        <dbReference type="ChEBI" id="CHEBI:18420"/>
    </cofactor>
</comment>